<organism evidence="2 3">
    <name type="scientific">Saccharothrix longispora</name>
    <dbReference type="NCBI Taxonomy" id="33920"/>
    <lineage>
        <taxon>Bacteria</taxon>
        <taxon>Bacillati</taxon>
        <taxon>Actinomycetota</taxon>
        <taxon>Actinomycetes</taxon>
        <taxon>Pseudonocardiales</taxon>
        <taxon>Pseudonocardiaceae</taxon>
        <taxon>Saccharothrix</taxon>
    </lineage>
</organism>
<dbReference type="InterPro" id="IPR036388">
    <property type="entry name" value="WH-like_DNA-bd_sf"/>
</dbReference>
<dbReference type="Proteomes" id="UP001268819">
    <property type="component" value="Unassembled WGS sequence"/>
</dbReference>
<feature type="region of interest" description="Disordered" evidence="1">
    <location>
        <begin position="97"/>
        <end position="117"/>
    </location>
</feature>
<dbReference type="SUPFAM" id="SSF46785">
    <property type="entry name" value="Winged helix' DNA-binding domain"/>
    <property type="match status" value="1"/>
</dbReference>
<dbReference type="InterPro" id="IPR029063">
    <property type="entry name" value="SAM-dependent_MTases_sf"/>
</dbReference>
<gene>
    <name evidence="2" type="ORF">J2S66_001898</name>
</gene>
<dbReference type="InterPro" id="IPR006764">
    <property type="entry name" value="SAM_dep_MeTrfase_SAV2177_type"/>
</dbReference>
<dbReference type="Pfam" id="PF04672">
    <property type="entry name" value="Methyltransf_19"/>
    <property type="match status" value="1"/>
</dbReference>
<dbReference type="Gene3D" id="1.10.10.10">
    <property type="entry name" value="Winged helix-like DNA-binding domain superfamily/Winged helix DNA-binding domain"/>
    <property type="match status" value="1"/>
</dbReference>
<dbReference type="RefSeq" id="WP_310306296.1">
    <property type="nucleotide sequence ID" value="NZ_BAAAXB010000001.1"/>
</dbReference>
<dbReference type="Gene3D" id="3.40.50.150">
    <property type="entry name" value="Vaccinia Virus protein VP39"/>
    <property type="match status" value="1"/>
</dbReference>
<evidence type="ECO:0000313" key="2">
    <source>
        <dbReference type="EMBL" id="MDR6593514.1"/>
    </source>
</evidence>
<reference evidence="2 3" key="1">
    <citation type="submission" date="2023-07" db="EMBL/GenBank/DDBJ databases">
        <title>Sequencing the genomes of 1000 actinobacteria strains.</title>
        <authorList>
            <person name="Klenk H.-P."/>
        </authorList>
    </citation>
    <scope>NUCLEOTIDE SEQUENCE [LARGE SCALE GENOMIC DNA]</scope>
    <source>
        <strain evidence="2 3">DSM 43749</strain>
    </source>
</reference>
<accession>A0ABU1PTR7</accession>
<evidence type="ECO:0000313" key="3">
    <source>
        <dbReference type="Proteomes" id="UP001268819"/>
    </source>
</evidence>
<comment type="caution">
    <text evidence="2">The sequence shown here is derived from an EMBL/GenBank/DDBJ whole genome shotgun (WGS) entry which is preliminary data.</text>
</comment>
<protein>
    <recommendedName>
        <fullName evidence="4">Protein involved in plasmid replication-relaxation</fullName>
    </recommendedName>
</protein>
<evidence type="ECO:0000256" key="1">
    <source>
        <dbReference type="SAM" id="MobiDB-lite"/>
    </source>
</evidence>
<evidence type="ECO:0008006" key="4">
    <source>
        <dbReference type="Google" id="ProtNLM"/>
    </source>
</evidence>
<sequence length="363" mass="39877">MNTTTHRILMVLAKTGGRGLTGPEIQQRTGINAGVGHLHLMRLVTVGLVTRTRRPRHPGAPRRCLYRVTDLGRAEGRQLELLPPLRARRALPTLRSLVDRHATPPGRGDDSSPPDAFGTRWPHPVLLRNHLLGGTLHRPIDKLEALRLRERDPAVDTRARTVEAHRGHVLRTLADHGLVEQVLDLSTGVPAHGVVCCAHVALEDDTSPIPVVYVVTDKHLAAATRAAIGDHPRVGLLVANPCDARTVWRAVTRLDEEHPRRLIHPGRPVVLDALTISDLVPDPRRLRAVLRAWRATVREDSLLLLAGSPDPALPDPLPIARRAGWQRLPGIVPLPSVIHAGMDHRTRISVLTTGRRRSSGRTA</sequence>
<dbReference type="InterPro" id="IPR036390">
    <property type="entry name" value="WH_DNA-bd_sf"/>
</dbReference>
<proteinExistence type="predicted"/>
<name>A0ABU1PTR7_9PSEU</name>
<feature type="compositionally biased region" description="Basic and acidic residues" evidence="1">
    <location>
        <begin position="97"/>
        <end position="110"/>
    </location>
</feature>
<keyword evidence="3" id="KW-1185">Reference proteome</keyword>
<dbReference type="EMBL" id="JAVDSG010000001">
    <property type="protein sequence ID" value="MDR6593514.1"/>
    <property type="molecule type" value="Genomic_DNA"/>
</dbReference>